<reference evidence="1" key="2">
    <citation type="submission" date="2020-12" db="EMBL/GenBank/DDBJ databases">
        <authorList>
            <person name="Kanost M."/>
        </authorList>
    </citation>
    <scope>NUCLEOTIDE SEQUENCE</scope>
</reference>
<comment type="caution">
    <text evidence="1">The sequence shown here is derived from an EMBL/GenBank/DDBJ whole genome shotgun (WGS) entry which is preliminary data.</text>
</comment>
<keyword evidence="2" id="KW-1185">Reference proteome</keyword>
<dbReference type="Proteomes" id="UP000791440">
    <property type="component" value="Unassembled WGS sequence"/>
</dbReference>
<gene>
    <name evidence="1" type="ORF">O3G_MSEX006285</name>
</gene>
<evidence type="ECO:0000313" key="1">
    <source>
        <dbReference type="EMBL" id="KAG6449876.1"/>
    </source>
</evidence>
<sequence>MRHIMEVNPVNERRPRHNLTRSKCTEDLCDSQGCQIEKYIQQNYFNINIIWK</sequence>
<organism evidence="1 2">
    <name type="scientific">Manduca sexta</name>
    <name type="common">Tobacco hawkmoth</name>
    <name type="synonym">Tobacco hornworm</name>
    <dbReference type="NCBI Taxonomy" id="7130"/>
    <lineage>
        <taxon>Eukaryota</taxon>
        <taxon>Metazoa</taxon>
        <taxon>Ecdysozoa</taxon>
        <taxon>Arthropoda</taxon>
        <taxon>Hexapoda</taxon>
        <taxon>Insecta</taxon>
        <taxon>Pterygota</taxon>
        <taxon>Neoptera</taxon>
        <taxon>Endopterygota</taxon>
        <taxon>Lepidoptera</taxon>
        <taxon>Glossata</taxon>
        <taxon>Ditrysia</taxon>
        <taxon>Bombycoidea</taxon>
        <taxon>Sphingidae</taxon>
        <taxon>Sphinginae</taxon>
        <taxon>Sphingini</taxon>
        <taxon>Manduca</taxon>
    </lineage>
</organism>
<evidence type="ECO:0000313" key="2">
    <source>
        <dbReference type="Proteomes" id="UP000791440"/>
    </source>
</evidence>
<protein>
    <submittedName>
        <fullName evidence="1">Uncharacterized protein</fullName>
    </submittedName>
</protein>
<accession>A0A921Z2M9</accession>
<dbReference type="EMBL" id="JH668380">
    <property type="protein sequence ID" value="KAG6449876.1"/>
    <property type="molecule type" value="Genomic_DNA"/>
</dbReference>
<name>A0A921Z2M9_MANSE</name>
<dbReference type="EMBL" id="JH668380">
    <property type="protein sequence ID" value="KAG6449875.1"/>
    <property type="molecule type" value="Genomic_DNA"/>
</dbReference>
<dbReference type="AlphaFoldDB" id="A0A921Z2M9"/>
<reference evidence="1" key="1">
    <citation type="journal article" date="2016" name="Insect Biochem. Mol. Biol.">
        <title>Multifaceted biological insights from a draft genome sequence of the tobacco hornworm moth, Manduca sexta.</title>
        <authorList>
            <person name="Kanost M.R."/>
            <person name="Arrese E.L."/>
            <person name="Cao X."/>
            <person name="Chen Y.R."/>
            <person name="Chellapilla S."/>
            <person name="Goldsmith M.R."/>
            <person name="Grosse-Wilde E."/>
            <person name="Heckel D.G."/>
            <person name="Herndon N."/>
            <person name="Jiang H."/>
            <person name="Papanicolaou A."/>
            <person name="Qu J."/>
            <person name="Soulages J.L."/>
            <person name="Vogel H."/>
            <person name="Walters J."/>
            <person name="Waterhouse R.M."/>
            <person name="Ahn S.J."/>
            <person name="Almeida F.C."/>
            <person name="An C."/>
            <person name="Aqrawi P."/>
            <person name="Bretschneider A."/>
            <person name="Bryant W.B."/>
            <person name="Bucks S."/>
            <person name="Chao H."/>
            <person name="Chevignon G."/>
            <person name="Christen J.M."/>
            <person name="Clarke D.F."/>
            <person name="Dittmer N.T."/>
            <person name="Ferguson L.C.F."/>
            <person name="Garavelou S."/>
            <person name="Gordon K.H.J."/>
            <person name="Gunaratna R.T."/>
            <person name="Han Y."/>
            <person name="Hauser F."/>
            <person name="He Y."/>
            <person name="Heidel-Fischer H."/>
            <person name="Hirsh A."/>
            <person name="Hu Y."/>
            <person name="Jiang H."/>
            <person name="Kalra D."/>
            <person name="Klinner C."/>
            <person name="Konig C."/>
            <person name="Kovar C."/>
            <person name="Kroll A.R."/>
            <person name="Kuwar S.S."/>
            <person name="Lee S.L."/>
            <person name="Lehman R."/>
            <person name="Li K."/>
            <person name="Li Z."/>
            <person name="Liang H."/>
            <person name="Lovelace S."/>
            <person name="Lu Z."/>
            <person name="Mansfield J.H."/>
            <person name="McCulloch K.J."/>
            <person name="Mathew T."/>
            <person name="Morton B."/>
            <person name="Muzny D.M."/>
            <person name="Neunemann D."/>
            <person name="Ongeri F."/>
            <person name="Pauchet Y."/>
            <person name="Pu L.L."/>
            <person name="Pyrousis I."/>
            <person name="Rao X.J."/>
            <person name="Redding A."/>
            <person name="Roesel C."/>
            <person name="Sanchez-Gracia A."/>
            <person name="Schaack S."/>
            <person name="Shukla A."/>
            <person name="Tetreau G."/>
            <person name="Wang Y."/>
            <person name="Xiong G.H."/>
            <person name="Traut W."/>
            <person name="Walsh T.K."/>
            <person name="Worley K.C."/>
            <person name="Wu D."/>
            <person name="Wu W."/>
            <person name="Wu Y.Q."/>
            <person name="Zhang X."/>
            <person name="Zou Z."/>
            <person name="Zucker H."/>
            <person name="Briscoe A.D."/>
            <person name="Burmester T."/>
            <person name="Clem R.J."/>
            <person name="Feyereisen R."/>
            <person name="Grimmelikhuijzen C.J.P."/>
            <person name="Hamodrakas S.J."/>
            <person name="Hansson B.S."/>
            <person name="Huguet E."/>
            <person name="Jermiin L.S."/>
            <person name="Lan Q."/>
            <person name="Lehman H.K."/>
            <person name="Lorenzen M."/>
            <person name="Merzendorfer H."/>
            <person name="Michalopoulos I."/>
            <person name="Morton D.B."/>
            <person name="Muthukrishnan S."/>
            <person name="Oakeshott J.G."/>
            <person name="Palmer W."/>
            <person name="Park Y."/>
            <person name="Passarelli A.L."/>
            <person name="Rozas J."/>
            <person name="Schwartz L.M."/>
            <person name="Smith W."/>
            <person name="Southgate A."/>
            <person name="Vilcinskas A."/>
            <person name="Vogt R."/>
            <person name="Wang P."/>
            <person name="Werren J."/>
            <person name="Yu X.Q."/>
            <person name="Zhou J.J."/>
            <person name="Brown S.J."/>
            <person name="Scherer S.E."/>
            <person name="Richards S."/>
            <person name="Blissard G.W."/>
        </authorList>
    </citation>
    <scope>NUCLEOTIDE SEQUENCE</scope>
</reference>
<proteinExistence type="predicted"/>